<evidence type="ECO:0000313" key="3">
    <source>
        <dbReference type="Proteomes" id="UP000762676"/>
    </source>
</evidence>
<accession>A0AAV4GQ05</accession>
<protein>
    <submittedName>
        <fullName evidence="2">Uncharacterized protein</fullName>
    </submittedName>
</protein>
<evidence type="ECO:0000313" key="2">
    <source>
        <dbReference type="EMBL" id="GFR86955.1"/>
    </source>
</evidence>
<organism evidence="2 3">
    <name type="scientific">Elysia marginata</name>
    <dbReference type="NCBI Taxonomy" id="1093978"/>
    <lineage>
        <taxon>Eukaryota</taxon>
        <taxon>Metazoa</taxon>
        <taxon>Spiralia</taxon>
        <taxon>Lophotrochozoa</taxon>
        <taxon>Mollusca</taxon>
        <taxon>Gastropoda</taxon>
        <taxon>Heterobranchia</taxon>
        <taxon>Euthyneura</taxon>
        <taxon>Panpulmonata</taxon>
        <taxon>Sacoglossa</taxon>
        <taxon>Placobranchoidea</taxon>
        <taxon>Plakobranchidae</taxon>
        <taxon>Elysia</taxon>
    </lineage>
</organism>
<feature type="region of interest" description="Disordered" evidence="1">
    <location>
        <begin position="1"/>
        <end position="26"/>
    </location>
</feature>
<feature type="compositionally biased region" description="Basic residues" evidence="1">
    <location>
        <begin position="1"/>
        <end position="13"/>
    </location>
</feature>
<dbReference type="Proteomes" id="UP000762676">
    <property type="component" value="Unassembled WGS sequence"/>
</dbReference>
<keyword evidence="3" id="KW-1185">Reference proteome</keyword>
<evidence type="ECO:0000256" key="1">
    <source>
        <dbReference type="SAM" id="MobiDB-lite"/>
    </source>
</evidence>
<dbReference type="EMBL" id="BMAT01008518">
    <property type="protein sequence ID" value="GFR86955.1"/>
    <property type="molecule type" value="Genomic_DNA"/>
</dbReference>
<comment type="caution">
    <text evidence="2">The sequence shown here is derived from an EMBL/GenBank/DDBJ whole genome shotgun (WGS) entry which is preliminary data.</text>
</comment>
<reference evidence="2 3" key="1">
    <citation type="journal article" date="2021" name="Elife">
        <title>Chloroplast acquisition without the gene transfer in kleptoplastic sea slugs, Plakobranchus ocellatus.</title>
        <authorList>
            <person name="Maeda T."/>
            <person name="Takahashi S."/>
            <person name="Yoshida T."/>
            <person name="Shimamura S."/>
            <person name="Takaki Y."/>
            <person name="Nagai Y."/>
            <person name="Toyoda A."/>
            <person name="Suzuki Y."/>
            <person name="Arimoto A."/>
            <person name="Ishii H."/>
            <person name="Satoh N."/>
            <person name="Nishiyama T."/>
            <person name="Hasebe M."/>
            <person name="Maruyama T."/>
            <person name="Minagawa J."/>
            <person name="Obokata J."/>
            <person name="Shigenobu S."/>
        </authorList>
    </citation>
    <scope>NUCLEOTIDE SEQUENCE [LARGE SCALE GENOMIC DNA]</scope>
</reference>
<feature type="compositionally biased region" description="Polar residues" evidence="1">
    <location>
        <begin position="17"/>
        <end position="26"/>
    </location>
</feature>
<gene>
    <name evidence="2" type="ORF">ElyMa_004211400</name>
</gene>
<sequence length="87" mass="9816">MSGKGRRGGRRAPIRPSYTSHARWSNPSARNPVLQEYITNSSIVCSCVPILQVGGLEKIGVNPFPRQLQHGMVRNRTRDNRIMSLMR</sequence>
<proteinExistence type="predicted"/>
<name>A0AAV4GQ05_9GAST</name>
<dbReference type="AlphaFoldDB" id="A0AAV4GQ05"/>